<feature type="signal peptide" evidence="2">
    <location>
        <begin position="1"/>
        <end position="25"/>
    </location>
</feature>
<dbReference type="RefSeq" id="WP_133291938.1">
    <property type="nucleotide sequence ID" value="NZ_SMSJ01000073.1"/>
</dbReference>
<evidence type="ECO:0000256" key="2">
    <source>
        <dbReference type="SAM" id="SignalP"/>
    </source>
</evidence>
<keyword evidence="4" id="KW-1185">Reference proteome</keyword>
<sequence length="103" mass="10728">MRRHPLPACLLLALPLILPAGPGRAETPAEQASRQLQQEIRQDRAAEAGEAAAPRPPAATPTTSAIEADRRSLQPDVGRPEEAGAPITGGERAATGGGRNPQR</sequence>
<dbReference type="Proteomes" id="UP000295096">
    <property type="component" value="Unassembled WGS sequence"/>
</dbReference>
<dbReference type="AlphaFoldDB" id="A0A4R5Q8J5"/>
<comment type="caution">
    <text evidence="3">The sequence shown here is derived from an EMBL/GenBank/DDBJ whole genome shotgun (WGS) entry which is preliminary data.</text>
</comment>
<feature type="compositionally biased region" description="Polar residues" evidence="1">
    <location>
        <begin position="30"/>
        <end position="39"/>
    </location>
</feature>
<protein>
    <submittedName>
        <fullName evidence="3">Uncharacterized protein</fullName>
    </submittedName>
</protein>
<gene>
    <name evidence="3" type="ORF">E2C06_28305</name>
</gene>
<feature type="compositionally biased region" description="Basic and acidic residues" evidence="1">
    <location>
        <begin position="67"/>
        <end position="82"/>
    </location>
</feature>
<feature type="region of interest" description="Disordered" evidence="1">
    <location>
        <begin position="20"/>
        <end position="103"/>
    </location>
</feature>
<evidence type="ECO:0000313" key="4">
    <source>
        <dbReference type="Proteomes" id="UP000295096"/>
    </source>
</evidence>
<reference evidence="3 4" key="1">
    <citation type="journal article" date="2016" name="J. Microbiol.">
        <title>Dankookia rubra gen. nov., sp. nov., an alphaproteobacterium isolated from sediment of a shallow stream.</title>
        <authorList>
            <person name="Kim W.H."/>
            <person name="Kim D.H."/>
            <person name="Kang K."/>
            <person name="Ahn T.Y."/>
        </authorList>
    </citation>
    <scope>NUCLEOTIDE SEQUENCE [LARGE SCALE GENOMIC DNA]</scope>
    <source>
        <strain evidence="3 4">JCM30602</strain>
    </source>
</reference>
<evidence type="ECO:0000256" key="1">
    <source>
        <dbReference type="SAM" id="MobiDB-lite"/>
    </source>
</evidence>
<evidence type="ECO:0000313" key="3">
    <source>
        <dbReference type="EMBL" id="TDH59280.1"/>
    </source>
</evidence>
<accession>A0A4R5Q8J5</accession>
<name>A0A4R5Q8J5_9PROT</name>
<keyword evidence="2" id="KW-0732">Signal</keyword>
<proteinExistence type="predicted"/>
<dbReference type="EMBL" id="SMSJ01000073">
    <property type="protein sequence ID" value="TDH59280.1"/>
    <property type="molecule type" value="Genomic_DNA"/>
</dbReference>
<feature type="chain" id="PRO_5020339406" evidence="2">
    <location>
        <begin position="26"/>
        <end position="103"/>
    </location>
</feature>
<organism evidence="3 4">
    <name type="scientific">Dankookia rubra</name>
    <dbReference type="NCBI Taxonomy" id="1442381"/>
    <lineage>
        <taxon>Bacteria</taxon>
        <taxon>Pseudomonadati</taxon>
        <taxon>Pseudomonadota</taxon>
        <taxon>Alphaproteobacteria</taxon>
        <taxon>Acetobacterales</taxon>
        <taxon>Roseomonadaceae</taxon>
        <taxon>Dankookia</taxon>
    </lineage>
</organism>